<protein>
    <submittedName>
        <fullName evidence="1">Uncharacterized protein</fullName>
    </submittedName>
</protein>
<dbReference type="Proteomes" id="UP000838748">
    <property type="component" value="Unassembled WGS sequence"/>
</dbReference>
<dbReference type="NCBIfam" id="TIGR02501">
    <property type="entry name" value="type_III_yscE"/>
    <property type="match status" value="1"/>
</dbReference>
<evidence type="ECO:0000313" key="1">
    <source>
        <dbReference type="EMBL" id="CAH0535953.1"/>
    </source>
</evidence>
<keyword evidence="2" id="KW-1185">Reference proteome</keyword>
<organism evidence="1 2">
    <name type="scientific">Vibrio marisflavi CECT 7928</name>
    <dbReference type="NCBI Taxonomy" id="634439"/>
    <lineage>
        <taxon>Bacteria</taxon>
        <taxon>Pseudomonadati</taxon>
        <taxon>Pseudomonadota</taxon>
        <taxon>Gammaproteobacteria</taxon>
        <taxon>Vibrionales</taxon>
        <taxon>Vibrionaceae</taxon>
        <taxon>Vibrio</taxon>
    </lineage>
</organism>
<dbReference type="EMBL" id="CAKLDM010000001">
    <property type="protein sequence ID" value="CAH0535953.1"/>
    <property type="molecule type" value="Genomic_DNA"/>
</dbReference>
<dbReference type="Gene3D" id="1.20.5.420">
    <property type="entry name" value="Immunoglobulin FC, subunit C"/>
    <property type="match status" value="1"/>
</dbReference>
<dbReference type="InterPro" id="IPR012671">
    <property type="entry name" value="T3SS_PscE/YscE"/>
</dbReference>
<sequence>MATITELEDRLKADNHGQYKHELEALLELHILALSTRLKQGCEPDIYQRSQVQLDACLASKRVISTLWQRYHKASEQLFTAKS</sequence>
<reference evidence="1" key="1">
    <citation type="submission" date="2021-11" db="EMBL/GenBank/DDBJ databases">
        <authorList>
            <person name="Rodrigo-Torres L."/>
            <person name="Arahal R. D."/>
            <person name="Lucena T."/>
        </authorList>
    </citation>
    <scope>NUCLEOTIDE SEQUENCE</scope>
    <source>
        <strain evidence="1">CECT 7928</strain>
    </source>
</reference>
<proteinExistence type="predicted"/>
<dbReference type="RefSeq" id="WP_237359487.1">
    <property type="nucleotide sequence ID" value="NZ_CAKLDM010000001.1"/>
</dbReference>
<comment type="caution">
    <text evidence="1">The sequence shown here is derived from an EMBL/GenBank/DDBJ whole genome shotgun (WGS) entry which is preliminary data.</text>
</comment>
<gene>
    <name evidence="1" type="ORF">VMF7928_00068</name>
</gene>
<evidence type="ECO:0000313" key="2">
    <source>
        <dbReference type="Proteomes" id="UP000838748"/>
    </source>
</evidence>
<accession>A0ABM8ZYE8</accession>
<dbReference type="Pfam" id="PF08988">
    <property type="entry name" value="T3SS_needle_E"/>
    <property type="match status" value="1"/>
</dbReference>
<name>A0ABM8ZYE8_9VIBR</name>